<dbReference type="SMART" id="SM00249">
    <property type="entry name" value="PHD"/>
    <property type="match status" value="1"/>
</dbReference>
<dbReference type="KEGG" id="aten:116306741"/>
<dbReference type="Pfam" id="PF07524">
    <property type="entry name" value="Bromo_TP"/>
    <property type="match status" value="1"/>
</dbReference>
<feature type="domain" description="PHD-type" evidence="10">
    <location>
        <begin position="646"/>
        <end position="694"/>
    </location>
</feature>
<dbReference type="InterPro" id="IPR001965">
    <property type="entry name" value="Znf_PHD"/>
</dbReference>
<keyword evidence="11" id="KW-1185">Reference proteome</keyword>
<evidence type="ECO:0000256" key="8">
    <source>
        <dbReference type="PROSITE-ProRule" id="PRU00146"/>
    </source>
</evidence>
<dbReference type="GeneID" id="116306741"/>
<sequence length="711" mass="78831">MSDELNNGALRLAVAQICQSMGWDALHKSTHDLLTDVLQKYMQEIAKCAYGYSQLYCHTEPNLEDLGLAFNDTGVLVHELEDFVSQVDQVPFSYQLPRFPMPKPNVLHHPHKEEIVDRPEFYHEHLPPLIKALQQNEDEGERDAAEIQGLEHSSDSTKSYLRSEIKTVGQETENQLTENGEDKRTANPSVEFESEAKRRRLESPFNKQNKENKLDILQVLQEKNSQSPSPSPSPDFVAIEPDDKRNENTVFTFTSTPNPPSPKTLSSTKKKSSKKTENPSKDKLLLGSPELMNKKHAQTTPGITISPKKTSAKSKAKPKPTASPVKGKNVSPKKTPVKPSPKKKSKPQEKSLKSTAYTPKVLSPASKKKSKPVKKEATPFSPPLPLPVLPHKEDTDVARIVTQTMPKLIIKPLKHEKNQLSEYSVSEMPLEASVLNPEKKKGVKRKATTEKDALRENEPKPKKKKKKKVLPGIIDSTALESQPKGSFPAASVSSTQMLSDMQGASMVMDTIKKKKKKRKEKDRDKSKQKKVKEATSSEFSISSSSATPIPTIKLKLENPSSTSTISTDAGPKLSEITASKKSHPLPFHSVPSQPVNPQPVPHTITQETFDSIVPTTSATTGPLLAKTKEEVPRTVITETLSTTVQIYYCPTCGLADDGSFMIGCDSCDRWYHGACVGINDDPGGDWYCEVCTGKKTKKKKKKKSKDKDKHN</sequence>
<accession>A0A6P8J3U8</accession>
<dbReference type="GO" id="GO:0046982">
    <property type="term" value="F:protein heterodimerization activity"/>
    <property type="evidence" value="ECO:0007669"/>
    <property type="project" value="InterPro"/>
</dbReference>
<evidence type="ECO:0000256" key="6">
    <source>
        <dbReference type="ARBA" id="ARBA00023163"/>
    </source>
</evidence>
<dbReference type="SMART" id="SM00576">
    <property type="entry name" value="BTP"/>
    <property type="match status" value="1"/>
</dbReference>
<dbReference type="InParanoid" id="A0A6P8J3U8"/>
<evidence type="ECO:0000313" key="11">
    <source>
        <dbReference type="Proteomes" id="UP000515163"/>
    </source>
</evidence>
<evidence type="ECO:0000256" key="2">
    <source>
        <dbReference type="ARBA" id="ARBA00022723"/>
    </source>
</evidence>
<dbReference type="Gene3D" id="1.10.20.10">
    <property type="entry name" value="Histone, subunit A"/>
    <property type="match status" value="1"/>
</dbReference>
<feature type="region of interest" description="Disordered" evidence="9">
    <location>
        <begin position="414"/>
        <end position="494"/>
    </location>
</feature>
<dbReference type="PROSITE" id="PS50016">
    <property type="entry name" value="ZF_PHD_2"/>
    <property type="match status" value="1"/>
</dbReference>
<feature type="compositionally biased region" description="Basic and acidic residues" evidence="9">
    <location>
        <begin position="274"/>
        <end position="284"/>
    </location>
</feature>
<keyword evidence="7" id="KW-0539">Nucleus</keyword>
<evidence type="ECO:0000259" key="10">
    <source>
        <dbReference type="PROSITE" id="PS50016"/>
    </source>
</evidence>
<feature type="compositionally biased region" description="Basic and acidic residues" evidence="9">
    <location>
        <begin position="521"/>
        <end position="535"/>
    </location>
</feature>
<evidence type="ECO:0000256" key="1">
    <source>
        <dbReference type="ARBA" id="ARBA00004123"/>
    </source>
</evidence>
<keyword evidence="2" id="KW-0479">Metal-binding</keyword>
<feature type="region of interest" description="Disordered" evidence="9">
    <location>
        <begin position="135"/>
        <end position="391"/>
    </location>
</feature>
<dbReference type="GO" id="GO:0045944">
    <property type="term" value="P:positive regulation of transcription by RNA polymerase II"/>
    <property type="evidence" value="ECO:0007669"/>
    <property type="project" value="TreeGrafter"/>
</dbReference>
<evidence type="ECO:0000256" key="9">
    <source>
        <dbReference type="SAM" id="MobiDB-lite"/>
    </source>
</evidence>
<evidence type="ECO:0000256" key="4">
    <source>
        <dbReference type="ARBA" id="ARBA00022833"/>
    </source>
</evidence>
<feature type="compositionally biased region" description="Basic and acidic residues" evidence="9">
    <location>
        <begin position="447"/>
        <end position="460"/>
    </location>
</feature>
<name>A0A6P8J3U8_ACTTE</name>
<dbReference type="OrthoDB" id="436852at2759"/>
<feature type="region of interest" description="Disordered" evidence="9">
    <location>
        <begin position="512"/>
        <end position="544"/>
    </location>
</feature>
<dbReference type="GO" id="GO:0008270">
    <property type="term" value="F:zinc ion binding"/>
    <property type="evidence" value="ECO:0007669"/>
    <property type="project" value="UniProtKB-KW"/>
</dbReference>
<evidence type="ECO:0000313" key="12">
    <source>
        <dbReference type="RefSeq" id="XP_031572693.1"/>
    </source>
</evidence>
<dbReference type="RefSeq" id="XP_031572693.1">
    <property type="nucleotide sequence ID" value="XM_031716833.1"/>
</dbReference>
<dbReference type="InterPro" id="IPR011011">
    <property type="entry name" value="Znf_FYVE_PHD"/>
</dbReference>
<dbReference type="GO" id="GO:0005669">
    <property type="term" value="C:transcription factor TFIID complex"/>
    <property type="evidence" value="ECO:0007669"/>
    <property type="project" value="TreeGrafter"/>
</dbReference>
<keyword evidence="6" id="KW-0804">Transcription</keyword>
<dbReference type="InterPro" id="IPR019787">
    <property type="entry name" value="Znf_PHD-finger"/>
</dbReference>
<dbReference type="InterPro" id="IPR009072">
    <property type="entry name" value="Histone-fold"/>
</dbReference>
<dbReference type="Proteomes" id="UP000515163">
    <property type="component" value="Unplaced"/>
</dbReference>
<dbReference type="PANTHER" id="PTHR46452:SF1">
    <property type="entry name" value="TRANSCRIPTION INITIATION FACTOR TFIID SUBUNIT 3"/>
    <property type="match status" value="1"/>
</dbReference>
<comment type="subcellular location">
    <subcellularLocation>
        <location evidence="1">Nucleus</location>
    </subcellularLocation>
</comment>
<keyword evidence="4" id="KW-0862">Zinc</keyword>
<dbReference type="CDD" id="cd22916">
    <property type="entry name" value="HFD_TAF3"/>
    <property type="match status" value="1"/>
</dbReference>
<keyword evidence="3 8" id="KW-0863">Zinc-finger</keyword>
<evidence type="ECO:0000256" key="7">
    <source>
        <dbReference type="ARBA" id="ARBA00023242"/>
    </source>
</evidence>
<dbReference type="Gene3D" id="3.30.40.10">
    <property type="entry name" value="Zinc/RING finger domain, C3HC4 (zinc finger)"/>
    <property type="match status" value="1"/>
</dbReference>
<dbReference type="CDD" id="cd15522">
    <property type="entry name" value="PHD_TAF3"/>
    <property type="match status" value="1"/>
</dbReference>
<protein>
    <submittedName>
        <fullName evidence="12">Transcription initiation factor TFIID subunit 3-like</fullName>
    </submittedName>
</protein>
<proteinExistence type="predicted"/>
<dbReference type="InterPro" id="IPR019786">
    <property type="entry name" value="Zinc_finger_PHD-type_CS"/>
</dbReference>
<evidence type="ECO:0000256" key="5">
    <source>
        <dbReference type="ARBA" id="ARBA00023015"/>
    </source>
</evidence>
<dbReference type="InterPro" id="IPR013083">
    <property type="entry name" value="Znf_RING/FYVE/PHD"/>
</dbReference>
<dbReference type="SUPFAM" id="SSF57903">
    <property type="entry name" value="FYVE/PHD zinc finger"/>
    <property type="match status" value="1"/>
</dbReference>
<reference evidence="12" key="1">
    <citation type="submission" date="2025-08" db="UniProtKB">
        <authorList>
            <consortium name="RefSeq"/>
        </authorList>
    </citation>
    <scope>IDENTIFICATION</scope>
    <source>
        <tissue evidence="12">Tentacle</tissue>
    </source>
</reference>
<dbReference type="AlphaFoldDB" id="A0A6P8J3U8"/>
<organism evidence="11 12">
    <name type="scientific">Actinia tenebrosa</name>
    <name type="common">Australian red waratah sea anemone</name>
    <dbReference type="NCBI Taxonomy" id="6105"/>
    <lineage>
        <taxon>Eukaryota</taxon>
        <taxon>Metazoa</taxon>
        <taxon>Cnidaria</taxon>
        <taxon>Anthozoa</taxon>
        <taxon>Hexacorallia</taxon>
        <taxon>Actiniaria</taxon>
        <taxon>Actiniidae</taxon>
        <taxon>Actinia</taxon>
    </lineage>
</organism>
<dbReference type="Pfam" id="PF00628">
    <property type="entry name" value="PHD"/>
    <property type="match status" value="1"/>
</dbReference>
<dbReference type="PANTHER" id="PTHR46452">
    <property type="entry name" value="TRANSCRIPTION INITIATION FACTOR TFIID SUBUNIT 3"/>
    <property type="match status" value="1"/>
</dbReference>
<dbReference type="PROSITE" id="PS01359">
    <property type="entry name" value="ZF_PHD_1"/>
    <property type="match status" value="1"/>
</dbReference>
<feature type="compositionally biased region" description="Polar residues" evidence="9">
    <location>
        <begin position="169"/>
        <end position="178"/>
    </location>
</feature>
<evidence type="ECO:0000256" key="3">
    <source>
        <dbReference type="ARBA" id="ARBA00022771"/>
    </source>
</evidence>
<dbReference type="InterPro" id="IPR006565">
    <property type="entry name" value="BTP"/>
</dbReference>
<dbReference type="GO" id="GO:0002039">
    <property type="term" value="F:p53 binding"/>
    <property type="evidence" value="ECO:0007669"/>
    <property type="project" value="TreeGrafter"/>
</dbReference>
<gene>
    <name evidence="12" type="primary">LOC116306741</name>
</gene>
<keyword evidence="5" id="KW-0805">Transcription regulation</keyword>